<evidence type="ECO:0000256" key="7">
    <source>
        <dbReference type="ARBA" id="ARBA00022909"/>
    </source>
</evidence>
<evidence type="ECO:0000256" key="2">
    <source>
        <dbReference type="ARBA" id="ARBA00013253"/>
    </source>
</evidence>
<evidence type="ECO:0000256" key="1">
    <source>
        <dbReference type="ARBA" id="ARBA00005051"/>
    </source>
</evidence>
<evidence type="ECO:0000256" key="3">
    <source>
        <dbReference type="ARBA" id="ARBA00022679"/>
    </source>
</evidence>
<dbReference type="GO" id="GO:0046654">
    <property type="term" value="P:tetrahydrofolate biosynthetic process"/>
    <property type="evidence" value="ECO:0007669"/>
    <property type="project" value="UniProtKB-UniPathway"/>
</dbReference>
<keyword evidence="5 9" id="KW-0418">Kinase</keyword>
<evidence type="ECO:0000259" key="8">
    <source>
        <dbReference type="Pfam" id="PF01288"/>
    </source>
</evidence>
<name>A0A3A6Q8B6_9VIBR</name>
<evidence type="ECO:0000313" key="9">
    <source>
        <dbReference type="EMBL" id="RJX67391.1"/>
    </source>
</evidence>
<dbReference type="SUPFAM" id="SSF55083">
    <property type="entry name" value="6-hydroxymethyl-7,8-dihydropterin pyrophosphokinase, HPPK"/>
    <property type="match status" value="1"/>
</dbReference>
<keyword evidence="10" id="KW-1185">Reference proteome</keyword>
<keyword evidence="7" id="KW-0289">Folate biosynthesis</keyword>
<reference evidence="9 10" key="1">
    <citation type="submission" date="2018-08" db="EMBL/GenBank/DDBJ databases">
        <title>Vibrio isolated from the Eastern China Marginal Seas.</title>
        <authorList>
            <person name="Li Y."/>
        </authorList>
    </citation>
    <scope>NUCLEOTIDE SEQUENCE [LARGE SCALE GENOMIC DNA]</scope>
    <source>
        <strain evidence="9 10">BEI233</strain>
    </source>
</reference>
<gene>
    <name evidence="9" type="primary">folK</name>
    <name evidence="9" type="ORF">DZ860_18475</name>
</gene>
<keyword evidence="4" id="KW-0547">Nucleotide-binding</keyword>
<dbReference type="PANTHER" id="PTHR43071">
    <property type="entry name" value="2-AMINO-4-HYDROXY-6-HYDROXYMETHYLDIHYDROPTERIDINE PYROPHOSPHOKINASE"/>
    <property type="match status" value="1"/>
</dbReference>
<dbReference type="GO" id="GO:0005524">
    <property type="term" value="F:ATP binding"/>
    <property type="evidence" value="ECO:0007669"/>
    <property type="project" value="UniProtKB-KW"/>
</dbReference>
<keyword evidence="3 9" id="KW-0808">Transferase</keyword>
<accession>A0A3A6Q8B6</accession>
<dbReference type="GO" id="GO:0046656">
    <property type="term" value="P:folic acid biosynthetic process"/>
    <property type="evidence" value="ECO:0007669"/>
    <property type="project" value="UniProtKB-KW"/>
</dbReference>
<evidence type="ECO:0000256" key="6">
    <source>
        <dbReference type="ARBA" id="ARBA00022840"/>
    </source>
</evidence>
<dbReference type="OrthoDB" id="9790168at2"/>
<keyword evidence="6" id="KW-0067">ATP-binding</keyword>
<comment type="pathway">
    <text evidence="1">Cofactor biosynthesis; tetrahydrofolate biosynthesis; 2-amino-4-hydroxy-6-hydroxymethyl-7,8-dihydropteridine diphosphate from 7,8-dihydroneopterin triphosphate: step 4/4.</text>
</comment>
<comment type="caution">
    <text evidence="9">The sequence shown here is derived from an EMBL/GenBank/DDBJ whole genome shotgun (WGS) entry which is preliminary data.</text>
</comment>
<evidence type="ECO:0000256" key="4">
    <source>
        <dbReference type="ARBA" id="ARBA00022741"/>
    </source>
</evidence>
<dbReference type="GO" id="GO:0003848">
    <property type="term" value="F:2-amino-4-hydroxy-6-hydroxymethyldihydropteridine diphosphokinase activity"/>
    <property type="evidence" value="ECO:0007669"/>
    <property type="project" value="UniProtKB-EC"/>
</dbReference>
<dbReference type="Proteomes" id="UP000273252">
    <property type="component" value="Unassembled WGS sequence"/>
</dbReference>
<protein>
    <recommendedName>
        <fullName evidence="2">2-amino-4-hydroxy-6-hydroxymethyldihydropteridine diphosphokinase</fullName>
        <ecNumber evidence="2">2.7.6.3</ecNumber>
    </recommendedName>
</protein>
<dbReference type="NCBIfam" id="TIGR01498">
    <property type="entry name" value="folK"/>
    <property type="match status" value="1"/>
</dbReference>
<dbReference type="CDD" id="cd00483">
    <property type="entry name" value="HPPK"/>
    <property type="match status" value="1"/>
</dbReference>
<organism evidence="9 10">
    <name type="scientific">Vibrio sinensis</name>
    <dbReference type="NCBI Taxonomy" id="2302434"/>
    <lineage>
        <taxon>Bacteria</taxon>
        <taxon>Pseudomonadati</taxon>
        <taxon>Pseudomonadota</taxon>
        <taxon>Gammaproteobacteria</taxon>
        <taxon>Vibrionales</taxon>
        <taxon>Vibrionaceae</taxon>
        <taxon>Vibrio</taxon>
    </lineage>
</organism>
<dbReference type="RefSeq" id="WP_120034237.1">
    <property type="nucleotide sequence ID" value="NZ_QVMU01000023.1"/>
</dbReference>
<dbReference type="EMBL" id="QVMU01000023">
    <property type="protein sequence ID" value="RJX67391.1"/>
    <property type="molecule type" value="Genomic_DNA"/>
</dbReference>
<dbReference type="Gene3D" id="3.30.70.560">
    <property type="entry name" value="7,8-Dihydro-6-hydroxymethylpterin-pyrophosphokinase HPPK"/>
    <property type="match status" value="1"/>
</dbReference>
<proteinExistence type="predicted"/>
<dbReference type="InterPro" id="IPR000550">
    <property type="entry name" value="Hppk"/>
</dbReference>
<sequence length="160" mass="18336">MITAYIGIGTNIDREKHIEAALDELKALGTAIRISTIYECEAVGFESDAFYNLVAEVKTQLTLTDFSQALRRIENKWGREENAAKFQPRTLDLDIILFGEHVSVQKPELPRRDIYNYSFVIQPLNELCPELIVPGDGRSVREIWQESKNIESMTVVTLWF</sequence>
<dbReference type="PANTHER" id="PTHR43071:SF2">
    <property type="entry name" value="2-AMINO-4-HYDROXY-6-HYDROXYMETHYLDIHYDROPTERIDINE PYROPHOSPHOKINASE"/>
    <property type="match status" value="1"/>
</dbReference>
<evidence type="ECO:0000313" key="10">
    <source>
        <dbReference type="Proteomes" id="UP000273252"/>
    </source>
</evidence>
<feature type="domain" description="7,8-dihydro-6-hydroxymethylpterin-pyrophosphokinase" evidence="8">
    <location>
        <begin position="5"/>
        <end position="129"/>
    </location>
</feature>
<dbReference type="Pfam" id="PF01288">
    <property type="entry name" value="HPPK"/>
    <property type="match status" value="1"/>
</dbReference>
<dbReference type="GO" id="GO:0016301">
    <property type="term" value="F:kinase activity"/>
    <property type="evidence" value="ECO:0007669"/>
    <property type="project" value="UniProtKB-KW"/>
</dbReference>
<dbReference type="AlphaFoldDB" id="A0A3A6Q8B6"/>
<dbReference type="InterPro" id="IPR035907">
    <property type="entry name" value="Hppk_sf"/>
</dbReference>
<dbReference type="EC" id="2.7.6.3" evidence="2"/>
<dbReference type="UniPathway" id="UPA00077">
    <property type="reaction ID" value="UER00155"/>
</dbReference>
<evidence type="ECO:0000256" key="5">
    <source>
        <dbReference type="ARBA" id="ARBA00022777"/>
    </source>
</evidence>